<proteinExistence type="predicted"/>
<feature type="compositionally biased region" description="Polar residues" evidence="1">
    <location>
        <begin position="1"/>
        <end position="11"/>
    </location>
</feature>
<dbReference type="EMBL" id="CP051143">
    <property type="protein sequence ID" value="QIX01740.1"/>
    <property type="molecule type" value="Genomic_DNA"/>
</dbReference>
<dbReference type="OrthoDB" id="3813156at2759"/>
<gene>
    <name evidence="2" type="ORF">AMS68_007257</name>
</gene>
<dbReference type="Proteomes" id="UP000503462">
    <property type="component" value="Chromosome 5"/>
</dbReference>
<accession>A0A6H0Y553</accession>
<reference evidence="2 3" key="1">
    <citation type="journal article" date="2016" name="Sci. Rep.">
        <title>Peltaster fructicola genome reveals evolution from an invasive phytopathogen to an ectophytic parasite.</title>
        <authorList>
            <person name="Xu C."/>
            <person name="Chen H."/>
            <person name="Gleason M.L."/>
            <person name="Xu J.R."/>
            <person name="Liu H."/>
            <person name="Zhang R."/>
            <person name="Sun G."/>
        </authorList>
    </citation>
    <scope>NUCLEOTIDE SEQUENCE [LARGE SCALE GENOMIC DNA]</scope>
    <source>
        <strain evidence="2 3">LNHT1506</strain>
    </source>
</reference>
<organism evidence="2 3">
    <name type="scientific">Peltaster fructicola</name>
    <dbReference type="NCBI Taxonomy" id="286661"/>
    <lineage>
        <taxon>Eukaryota</taxon>
        <taxon>Fungi</taxon>
        <taxon>Dikarya</taxon>
        <taxon>Ascomycota</taxon>
        <taxon>Pezizomycotina</taxon>
        <taxon>Dothideomycetes</taxon>
        <taxon>Dothideomycetes incertae sedis</taxon>
        <taxon>Peltaster</taxon>
    </lineage>
</organism>
<keyword evidence="3" id="KW-1185">Reference proteome</keyword>
<feature type="region of interest" description="Disordered" evidence="1">
    <location>
        <begin position="1"/>
        <end position="24"/>
    </location>
</feature>
<evidence type="ECO:0000256" key="1">
    <source>
        <dbReference type="SAM" id="MobiDB-lite"/>
    </source>
</evidence>
<evidence type="ECO:0000313" key="3">
    <source>
        <dbReference type="Proteomes" id="UP000503462"/>
    </source>
</evidence>
<dbReference type="AlphaFoldDB" id="A0A6H0Y553"/>
<evidence type="ECO:0000313" key="2">
    <source>
        <dbReference type="EMBL" id="QIX01740.1"/>
    </source>
</evidence>
<name>A0A6H0Y553_9PEZI</name>
<sequence>MSAQSQPQNAPAPSEKDAQYIQDRGLFDHHEAQKHEKHHYLRMYGGQVVNAAMWGFGATLGADAANAAVGEMKVCAWLEDMSTADYAVRNGGDIELVLLRHGATQCNERTKH</sequence>
<protein>
    <submittedName>
        <fullName evidence="2">Uncharacterized protein</fullName>
    </submittedName>
</protein>